<evidence type="ECO:0000256" key="1">
    <source>
        <dbReference type="SAM" id="MobiDB-lite"/>
    </source>
</evidence>
<dbReference type="EMBL" id="CAJNDS010002671">
    <property type="protein sequence ID" value="CAE7561683.1"/>
    <property type="molecule type" value="Genomic_DNA"/>
</dbReference>
<keyword evidence="2" id="KW-0472">Membrane</keyword>
<protein>
    <submittedName>
        <fullName evidence="3">Uncharacterized protein</fullName>
    </submittedName>
</protein>
<comment type="caution">
    <text evidence="3">The sequence shown here is derived from an EMBL/GenBank/DDBJ whole genome shotgun (WGS) entry which is preliminary data.</text>
</comment>
<organism evidence="3 4">
    <name type="scientific">Symbiodinium natans</name>
    <dbReference type="NCBI Taxonomy" id="878477"/>
    <lineage>
        <taxon>Eukaryota</taxon>
        <taxon>Sar</taxon>
        <taxon>Alveolata</taxon>
        <taxon>Dinophyceae</taxon>
        <taxon>Suessiales</taxon>
        <taxon>Symbiodiniaceae</taxon>
        <taxon>Symbiodinium</taxon>
    </lineage>
</organism>
<feature type="region of interest" description="Disordered" evidence="1">
    <location>
        <begin position="219"/>
        <end position="265"/>
    </location>
</feature>
<keyword evidence="2" id="KW-0812">Transmembrane</keyword>
<dbReference type="AlphaFoldDB" id="A0A812U8S1"/>
<reference evidence="3" key="1">
    <citation type="submission" date="2021-02" db="EMBL/GenBank/DDBJ databases">
        <authorList>
            <person name="Dougan E. K."/>
            <person name="Rhodes N."/>
            <person name="Thang M."/>
            <person name="Chan C."/>
        </authorList>
    </citation>
    <scope>NUCLEOTIDE SEQUENCE</scope>
</reference>
<keyword evidence="4" id="KW-1185">Reference proteome</keyword>
<feature type="transmembrane region" description="Helical" evidence="2">
    <location>
        <begin position="150"/>
        <end position="172"/>
    </location>
</feature>
<proteinExistence type="predicted"/>
<evidence type="ECO:0000313" key="3">
    <source>
        <dbReference type="EMBL" id="CAE7561683.1"/>
    </source>
</evidence>
<feature type="compositionally biased region" description="Polar residues" evidence="1">
    <location>
        <begin position="186"/>
        <end position="195"/>
    </location>
</feature>
<accession>A0A812U8S1</accession>
<feature type="region of interest" description="Disordered" evidence="1">
    <location>
        <begin position="23"/>
        <end position="47"/>
    </location>
</feature>
<dbReference type="OrthoDB" id="432973at2759"/>
<sequence>MQAPRRLRPWRGNADAVASFLALPGDQPEDSHADRASRSSTSASCLDQNRDVPGVLLSSASVALLAPALPVGGFSSQIPLQVSGYMPLGMAEEADPASEALVPEADGPGGPGLAIRRGDKGPAHAEHYEHQQTEEPPEQHGSDDMMMADIGLAMVSSGLTIMLAMMGAVCALRICREMLRRRNASAEGTTMQTGTPAPDGSLQAFRPFAGQGYRLVVEGDVSKPPTPRTSPSDPVVGEDKRSADRRFPGEAGLPNFGAGLASPDA</sequence>
<dbReference type="Proteomes" id="UP000604046">
    <property type="component" value="Unassembled WGS sequence"/>
</dbReference>
<evidence type="ECO:0000313" key="4">
    <source>
        <dbReference type="Proteomes" id="UP000604046"/>
    </source>
</evidence>
<feature type="compositionally biased region" description="Basic and acidic residues" evidence="1">
    <location>
        <begin position="237"/>
        <end position="248"/>
    </location>
</feature>
<name>A0A812U8S1_9DINO</name>
<evidence type="ECO:0000256" key="2">
    <source>
        <dbReference type="SAM" id="Phobius"/>
    </source>
</evidence>
<feature type="region of interest" description="Disordered" evidence="1">
    <location>
        <begin position="185"/>
        <end position="205"/>
    </location>
</feature>
<feature type="transmembrane region" description="Helical" evidence="2">
    <location>
        <begin position="55"/>
        <end position="78"/>
    </location>
</feature>
<feature type="compositionally biased region" description="Basic and acidic residues" evidence="1">
    <location>
        <begin position="116"/>
        <end position="143"/>
    </location>
</feature>
<keyword evidence="2" id="KW-1133">Transmembrane helix</keyword>
<gene>
    <name evidence="3" type="ORF">SNAT2548_LOCUS31698</name>
</gene>
<feature type="region of interest" description="Disordered" evidence="1">
    <location>
        <begin position="96"/>
        <end position="144"/>
    </location>
</feature>